<name>A0ABU0HF16_9HYPH</name>
<proteinExistence type="predicted"/>
<sequence>MMRVVGRLLLGAFALLLAVPAGGAALTVALLFDPGANAWLARGALAGLDALGDVAAGLPPEGLLLLVAGLARALFVLIFVPPALTAVVGEVLGRRGLLWYGGGCGLLTAALPWLVRGAVRPGAPGAVAAEARLTLILFVVGGCAGVVYWLVAGRSAGPPLDPAGAPR</sequence>
<feature type="transmembrane region" description="Helical" evidence="1">
    <location>
        <begin position="63"/>
        <end position="85"/>
    </location>
</feature>
<accession>A0ABU0HF16</accession>
<keyword evidence="1" id="KW-0812">Transmembrane</keyword>
<comment type="caution">
    <text evidence="2">The sequence shown here is derived from an EMBL/GenBank/DDBJ whole genome shotgun (WGS) entry which is preliminary data.</text>
</comment>
<feature type="transmembrane region" description="Helical" evidence="1">
    <location>
        <begin position="97"/>
        <end position="115"/>
    </location>
</feature>
<keyword evidence="3" id="KW-1185">Reference proteome</keyword>
<dbReference type="Proteomes" id="UP001236369">
    <property type="component" value="Unassembled WGS sequence"/>
</dbReference>
<keyword evidence="1" id="KW-1133">Transmembrane helix</keyword>
<feature type="transmembrane region" description="Helical" evidence="1">
    <location>
        <begin position="135"/>
        <end position="152"/>
    </location>
</feature>
<evidence type="ECO:0000313" key="2">
    <source>
        <dbReference type="EMBL" id="MDQ0440916.1"/>
    </source>
</evidence>
<organism evidence="2 3">
    <name type="scientific">Methylobacterium persicinum</name>
    <dbReference type="NCBI Taxonomy" id="374426"/>
    <lineage>
        <taxon>Bacteria</taxon>
        <taxon>Pseudomonadati</taxon>
        <taxon>Pseudomonadota</taxon>
        <taxon>Alphaproteobacteria</taxon>
        <taxon>Hyphomicrobiales</taxon>
        <taxon>Methylobacteriaceae</taxon>
        <taxon>Methylobacterium</taxon>
    </lineage>
</organism>
<evidence type="ECO:0000313" key="3">
    <source>
        <dbReference type="Proteomes" id="UP001236369"/>
    </source>
</evidence>
<keyword evidence="1" id="KW-0472">Membrane</keyword>
<evidence type="ECO:0000256" key="1">
    <source>
        <dbReference type="SAM" id="Phobius"/>
    </source>
</evidence>
<gene>
    <name evidence="2" type="ORF">QO016_000393</name>
</gene>
<reference evidence="2 3" key="1">
    <citation type="submission" date="2023-07" db="EMBL/GenBank/DDBJ databases">
        <title>Genomic Encyclopedia of Type Strains, Phase IV (KMG-IV): sequencing the most valuable type-strain genomes for metagenomic binning, comparative biology and taxonomic classification.</title>
        <authorList>
            <person name="Goeker M."/>
        </authorList>
    </citation>
    <scope>NUCLEOTIDE SEQUENCE [LARGE SCALE GENOMIC DNA]</scope>
    <source>
        <strain evidence="2 3">DSM 19562</strain>
    </source>
</reference>
<protein>
    <submittedName>
        <fullName evidence="2">Uncharacterized protein</fullName>
    </submittedName>
</protein>
<dbReference type="EMBL" id="JAUSVV010000001">
    <property type="protein sequence ID" value="MDQ0440916.1"/>
    <property type="molecule type" value="Genomic_DNA"/>
</dbReference>